<evidence type="ECO:0000256" key="1">
    <source>
        <dbReference type="SAM" id="MobiDB-lite"/>
    </source>
</evidence>
<comment type="caution">
    <text evidence="2">The sequence shown here is derived from an EMBL/GenBank/DDBJ whole genome shotgun (WGS) entry which is preliminary data.</text>
</comment>
<feature type="compositionally biased region" description="Polar residues" evidence="1">
    <location>
        <begin position="49"/>
        <end position="64"/>
    </location>
</feature>
<name>A0A9Q3BZA9_9BASI</name>
<sequence>MGSLGTVWPKSNEAERGQVGPPEPILAPISTFPKRAPGRKLAKNYTLATGNHQRPPAQVQQAFPSIQKKDSPSLMYSIPRIQAW</sequence>
<dbReference type="Proteomes" id="UP000765509">
    <property type="component" value="Unassembled WGS sequence"/>
</dbReference>
<evidence type="ECO:0000313" key="2">
    <source>
        <dbReference type="EMBL" id="MBW0473758.1"/>
    </source>
</evidence>
<dbReference type="EMBL" id="AVOT02003524">
    <property type="protein sequence ID" value="MBW0473758.1"/>
    <property type="molecule type" value="Genomic_DNA"/>
</dbReference>
<dbReference type="AlphaFoldDB" id="A0A9Q3BZA9"/>
<feature type="region of interest" description="Disordered" evidence="1">
    <location>
        <begin position="1"/>
        <end position="38"/>
    </location>
</feature>
<proteinExistence type="predicted"/>
<evidence type="ECO:0000313" key="3">
    <source>
        <dbReference type="Proteomes" id="UP000765509"/>
    </source>
</evidence>
<accession>A0A9Q3BZA9</accession>
<protein>
    <submittedName>
        <fullName evidence="2">Uncharacterized protein</fullName>
    </submittedName>
</protein>
<organism evidence="2 3">
    <name type="scientific">Austropuccinia psidii MF-1</name>
    <dbReference type="NCBI Taxonomy" id="1389203"/>
    <lineage>
        <taxon>Eukaryota</taxon>
        <taxon>Fungi</taxon>
        <taxon>Dikarya</taxon>
        <taxon>Basidiomycota</taxon>
        <taxon>Pucciniomycotina</taxon>
        <taxon>Pucciniomycetes</taxon>
        <taxon>Pucciniales</taxon>
        <taxon>Sphaerophragmiaceae</taxon>
        <taxon>Austropuccinia</taxon>
    </lineage>
</organism>
<feature type="region of interest" description="Disordered" evidence="1">
    <location>
        <begin position="49"/>
        <end position="68"/>
    </location>
</feature>
<gene>
    <name evidence="2" type="ORF">O181_013473</name>
</gene>
<reference evidence="2" key="1">
    <citation type="submission" date="2021-03" db="EMBL/GenBank/DDBJ databases">
        <title>Draft genome sequence of rust myrtle Austropuccinia psidii MF-1, a brazilian biotype.</title>
        <authorList>
            <person name="Quecine M.C."/>
            <person name="Pachon D.M.R."/>
            <person name="Bonatelli M.L."/>
            <person name="Correr F.H."/>
            <person name="Franceschini L.M."/>
            <person name="Leite T.F."/>
            <person name="Margarido G.R.A."/>
            <person name="Almeida C.A."/>
            <person name="Ferrarezi J.A."/>
            <person name="Labate C.A."/>
        </authorList>
    </citation>
    <scope>NUCLEOTIDE SEQUENCE</scope>
    <source>
        <strain evidence="2">MF-1</strain>
    </source>
</reference>
<keyword evidence="3" id="KW-1185">Reference proteome</keyword>